<accession>A0A1V2EUN4</accession>
<dbReference type="InterPro" id="IPR052912">
    <property type="entry name" value="UPF0111_domain"/>
</dbReference>
<dbReference type="Gene3D" id="1.20.58.220">
    <property type="entry name" value="Phosphate transport system protein phou homolog 2, domain 2"/>
    <property type="match status" value="1"/>
</dbReference>
<keyword evidence="3" id="KW-1185">Reference proteome</keyword>
<protein>
    <submittedName>
        <fullName evidence="2">Putative pit accessory protein</fullName>
    </submittedName>
</protein>
<reference evidence="2 3" key="1">
    <citation type="submission" date="2016-11" db="EMBL/GenBank/DDBJ databases">
        <title>Genome sequence of Sphingomonas jeddahensis G39.</title>
        <authorList>
            <person name="Poehlein A."/>
            <person name="Wuebbeler J.H."/>
            <person name="Steinbuechel A."/>
            <person name="Daniel R."/>
        </authorList>
    </citation>
    <scope>NUCLEOTIDE SEQUENCE [LARGE SCALE GENOMIC DNA]</scope>
    <source>
        <strain evidence="2 3">G39</strain>
    </source>
</reference>
<name>A0A1V2EUN4_9SPHN</name>
<proteinExistence type="inferred from homology"/>
<evidence type="ECO:0000313" key="2">
    <source>
        <dbReference type="EMBL" id="ONF96185.1"/>
    </source>
</evidence>
<evidence type="ECO:0000256" key="1">
    <source>
        <dbReference type="ARBA" id="ARBA00008591"/>
    </source>
</evidence>
<comment type="similarity">
    <text evidence="1">Belongs to the UPF0111 family.</text>
</comment>
<dbReference type="Pfam" id="PF01865">
    <property type="entry name" value="PhoU_div"/>
    <property type="match status" value="1"/>
</dbReference>
<dbReference type="Proteomes" id="UP000188729">
    <property type="component" value="Unassembled WGS sequence"/>
</dbReference>
<gene>
    <name evidence="2" type="ORF">SPHI_14140</name>
</gene>
<dbReference type="OrthoDB" id="9797568at2"/>
<dbReference type="InterPro" id="IPR038078">
    <property type="entry name" value="PhoU-like_sf"/>
</dbReference>
<dbReference type="PANTHER" id="PTHR37298:SF1">
    <property type="entry name" value="UPF0111 PROTEIN YKAA"/>
    <property type="match status" value="1"/>
</dbReference>
<dbReference type="AlphaFoldDB" id="A0A1V2EUN4"/>
<dbReference type="EMBL" id="MPSB01000005">
    <property type="protein sequence ID" value="ONF96185.1"/>
    <property type="molecule type" value="Genomic_DNA"/>
</dbReference>
<sequence>MFAWFQRLLPKRGNFFELFEAHAAVTLRAAETVNRLFAGAANPDALIAEMKDLEHQADDITRTVLQTVRVTFLTPFDRSAITDLINRMDDAIDAMDAAVTAVSLYEIRSFAPDMHEMSKLMLDAARVSAEAMPLLRDVARNGARLHALTERLVRLEGEVDGLHEQGLKRLFEKHHHEGGDPMRFVVDREIYKHLEKISDAFEDVANEIDGIVIDHS</sequence>
<dbReference type="STRING" id="1915074.SPHI_14140"/>
<organism evidence="2 3">
    <name type="scientific">Sphingomonas jeddahensis</name>
    <dbReference type="NCBI Taxonomy" id="1915074"/>
    <lineage>
        <taxon>Bacteria</taxon>
        <taxon>Pseudomonadati</taxon>
        <taxon>Pseudomonadota</taxon>
        <taxon>Alphaproteobacteria</taxon>
        <taxon>Sphingomonadales</taxon>
        <taxon>Sphingomonadaceae</taxon>
        <taxon>Sphingomonas</taxon>
    </lineage>
</organism>
<dbReference type="SUPFAM" id="SSF109755">
    <property type="entry name" value="PhoU-like"/>
    <property type="match status" value="1"/>
</dbReference>
<dbReference type="RefSeq" id="WP_076744371.1">
    <property type="nucleotide sequence ID" value="NZ_MPSB01000005.1"/>
</dbReference>
<evidence type="ECO:0000313" key="3">
    <source>
        <dbReference type="Proteomes" id="UP000188729"/>
    </source>
</evidence>
<dbReference type="InterPro" id="IPR018445">
    <property type="entry name" value="Put_Phosphate_transp_reg"/>
</dbReference>
<comment type="caution">
    <text evidence="2">The sequence shown here is derived from an EMBL/GenBank/DDBJ whole genome shotgun (WGS) entry which is preliminary data.</text>
</comment>
<dbReference type="PANTHER" id="PTHR37298">
    <property type="entry name" value="UPF0111 PROTEIN YKAA"/>
    <property type="match status" value="1"/>
</dbReference>